<dbReference type="InterPro" id="IPR003891">
    <property type="entry name" value="Initiation_fac_eIF4g_MI"/>
</dbReference>
<dbReference type="SMART" id="SM00544">
    <property type="entry name" value="MA3"/>
    <property type="match status" value="3"/>
</dbReference>
<dbReference type="EMBL" id="QGKX02002183">
    <property type="protein sequence ID" value="KAF3488208.1"/>
    <property type="molecule type" value="Genomic_DNA"/>
</dbReference>
<dbReference type="PANTHER" id="PTHR12626">
    <property type="entry name" value="PROGRAMMED CELL DEATH 4"/>
    <property type="match status" value="1"/>
</dbReference>
<evidence type="ECO:0000313" key="8">
    <source>
        <dbReference type="EMBL" id="KAF3488208.1"/>
    </source>
</evidence>
<reference evidence="8" key="1">
    <citation type="submission" date="2019-12" db="EMBL/GenBank/DDBJ databases">
        <title>Genome sequencing and annotation of Brassica cretica.</title>
        <authorList>
            <person name="Studholme D.J."/>
            <person name="Sarris P."/>
        </authorList>
    </citation>
    <scope>NUCLEOTIDE SEQUENCE</scope>
    <source>
        <strain evidence="8">PFS-109/04</strain>
        <tissue evidence="8">Leaf</tissue>
    </source>
</reference>
<organism evidence="8 9">
    <name type="scientific">Brassica cretica</name>
    <name type="common">Mustard</name>
    <dbReference type="NCBI Taxonomy" id="69181"/>
    <lineage>
        <taxon>Eukaryota</taxon>
        <taxon>Viridiplantae</taxon>
        <taxon>Streptophyta</taxon>
        <taxon>Embryophyta</taxon>
        <taxon>Tracheophyta</taxon>
        <taxon>Spermatophyta</taxon>
        <taxon>Magnoliopsida</taxon>
        <taxon>eudicotyledons</taxon>
        <taxon>Gunneridae</taxon>
        <taxon>Pentapetalae</taxon>
        <taxon>rosids</taxon>
        <taxon>malvids</taxon>
        <taxon>Brassicales</taxon>
        <taxon>Brassicaceae</taxon>
        <taxon>Brassiceae</taxon>
        <taxon>Brassica</taxon>
    </lineage>
</organism>
<feature type="domain" description="MI" evidence="7">
    <location>
        <begin position="58"/>
        <end position="180"/>
    </location>
</feature>
<gene>
    <name evidence="8" type="ORF">F2Q69_00054533</name>
</gene>
<feature type="domain" description="MI" evidence="7">
    <location>
        <begin position="185"/>
        <end position="314"/>
    </location>
</feature>
<dbReference type="AlphaFoldDB" id="A0A8S9N2Z9"/>
<dbReference type="InterPro" id="IPR016024">
    <property type="entry name" value="ARM-type_fold"/>
</dbReference>
<keyword evidence="4" id="KW-0677">Repeat</keyword>
<proteinExistence type="inferred from homology"/>
<dbReference type="Gene3D" id="1.25.40.180">
    <property type="match status" value="4"/>
</dbReference>
<accession>A0A8S9N2Z9</accession>
<comment type="similarity">
    <text evidence="2">Belongs to the PDCD4 family.</text>
</comment>
<keyword evidence="6" id="KW-0539">Nucleus</keyword>
<comment type="subcellular location">
    <subcellularLocation>
        <location evidence="1">Cytoplasm</location>
    </subcellularLocation>
</comment>
<dbReference type="PROSITE" id="PS51366">
    <property type="entry name" value="MI"/>
    <property type="match status" value="2"/>
</dbReference>
<dbReference type="Pfam" id="PF02847">
    <property type="entry name" value="MA3"/>
    <property type="match status" value="3"/>
</dbReference>
<evidence type="ECO:0000256" key="6">
    <source>
        <dbReference type="ARBA" id="ARBA00023242"/>
    </source>
</evidence>
<evidence type="ECO:0000256" key="2">
    <source>
        <dbReference type="ARBA" id="ARBA00005497"/>
    </source>
</evidence>
<evidence type="ECO:0000259" key="7">
    <source>
        <dbReference type="PROSITE" id="PS51366"/>
    </source>
</evidence>
<evidence type="ECO:0000313" key="9">
    <source>
        <dbReference type="Proteomes" id="UP000712600"/>
    </source>
</evidence>
<sequence length="329" mass="35927">MAMERQKAQVKLLDLLKEAVEVGLINTTQVTKGFSRIIDSVEDLSLDIPEARSVLQSFISKVAYEGWLWASSLKSLSAEVVHCLETEPSASSSQLRAIFVKYLITLAMDRKKREKEMACVLVCSLGFPAKDVRNAFSMLIESADDTALDNPVVVEDLAMFLARVVVDEVLAPRDLEELGSTMGGKVIRTAKTLLEARLSGERNLRCWGGGGIESKSPGCTVSEVKGKIQVLLEEYASGGDLKEACRCVKDLGMPFFHHEVVKKSVMTKGFKRVGESLEDLSLDVPDAAEKFSCCVERAKVDGFLDESFAIEETQGKKENGSSSSAPTCT</sequence>
<dbReference type="SUPFAM" id="SSF48371">
    <property type="entry name" value="ARM repeat"/>
    <property type="match status" value="3"/>
</dbReference>
<evidence type="ECO:0000256" key="4">
    <source>
        <dbReference type="ARBA" id="ARBA00022737"/>
    </source>
</evidence>
<protein>
    <recommendedName>
        <fullName evidence="7">MI domain-containing protein</fullName>
    </recommendedName>
</protein>
<dbReference type="PANTHER" id="PTHR12626:SF2">
    <property type="entry name" value="MA3 DOMAIN-CONTAINING TRANSLATION REGULATORY FACTOR 2"/>
    <property type="match status" value="1"/>
</dbReference>
<dbReference type="GO" id="GO:0045892">
    <property type="term" value="P:negative regulation of DNA-templated transcription"/>
    <property type="evidence" value="ECO:0007669"/>
    <property type="project" value="InterPro"/>
</dbReference>
<keyword evidence="3" id="KW-0963">Cytoplasm</keyword>
<evidence type="ECO:0000256" key="1">
    <source>
        <dbReference type="ARBA" id="ARBA00004496"/>
    </source>
</evidence>
<name>A0A8S9N2Z9_BRACR</name>
<dbReference type="GO" id="GO:0006417">
    <property type="term" value="P:regulation of translation"/>
    <property type="evidence" value="ECO:0007669"/>
    <property type="project" value="UniProtKB-KW"/>
</dbReference>
<keyword evidence="5" id="KW-0810">Translation regulation</keyword>
<dbReference type="GO" id="GO:0005737">
    <property type="term" value="C:cytoplasm"/>
    <property type="evidence" value="ECO:0007669"/>
    <property type="project" value="UniProtKB-SubCell"/>
</dbReference>
<evidence type="ECO:0000256" key="3">
    <source>
        <dbReference type="ARBA" id="ARBA00022490"/>
    </source>
</evidence>
<dbReference type="InterPro" id="IPR039778">
    <property type="entry name" value="PDCD4"/>
</dbReference>
<dbReference type="Proteomes" id="UP000712600">
    <property type="component" value="Unassembled WGS sequence"/>
</dbReference>
<comment type="caution">
    <text evidence="8">The sequence shown here is derived from an EMBL/GenBank/DDBJ whole genome shotgun (WGS) entry which is preliminary data.</text>
</comment>
<evidence type="ECO:0000256" key="5">
    <source>
        <dbReference type="ARBA" id="ARBA00022845"/>
    </source>
</evidence>